<dbReference type="GeneID" id="6086098"/>
<dbReference type="InParanoid" id="B0E2M8"/>
<name>B0E2M8_LACBS</name>
<evidence type="ECO:0000313" key="2">
    <source>
        <dbReference type="EMBL" id="EDQ98905.1"/>
    </source>
</evidence>
<dbReference type="OrthoDB" id="10394146at2759"/>
<sequence>MQPSNVGGTKVFAWKKFAMCAAFLVEVMWFRGLGEDTFFWRGNGNTDLDAEGYQTDTAPSPSKTHHQQTQQPTTPVTCRPRSKARPRFLRI</sequence>
<dbReference type="KEGG" id="lbc:LACBIDRAFT_318552"/>
<reference evidence="2 3" key="1">
    <citation type="journal article" date="2008" name="Nature">
        <title>The genome of Laccaria bicolor provides insights into mycorrhizal symbiosis.</title>
        <authorList>
            <person name="Martin F."/>
            <person name="Aerts A."/>
            <person name="Ahren D."/>
            <person name="Brun A."/>
            <person name="Danchin E.G.J."/>
            <person name="Duchaussoy F."/>
            <person name="Gibon J."/>
            <person name="Kohler A."/>
            <person name="Lindquist E."/>
            <person name="Pereda V."/>
            <person name="Salamov A."/>
            <person name="Shapiro H.J."/>
            <person name="Wuyts J."/>
            <person name="Blaudez D."/>
            <person name="Buee M."/>
            <person name="Brokstein P."/>
            <person name="Canbaeck B."/>
            <person name="Cohen D."/>
            <person name="Courty P.E."/>
            <person name="Coutinho P.M."/>
            <person name="Delaruelle C."/>
            <person name="Detter J.C."/>
            <person name="Deveau A."/>
            <person name="DiFazio S."/>
            <person name="Duplessis S."/>
            <person name="Fraissinet-Tachet L."/>
            <person name="Lucic E."/>
            <person name="Frey-Klett P."/>
            <person name="Fourrey C."/>
            <person name="Feussner I."/>
            <person name="Gay G."/>
            <person name="Grimwood J."/>
            <person name="Hoegger P.J."/>
            <person name="Jain P."/>
            <person name="Kilaru S."/>
            <person name="Labbe J."/>
            <person name="Lin Y.C."/>
            <person name="Legue V."/>
            <person name="Le Tacon F."/>
            <person name="Marmeisse R."/>
            <person name="Melayah D."/>
            <person name="Montanini B."/>
            <person name="Muratet M."/>
            <person name="Nehls U."/>
            <person name="Niculita-Hirzel H."/>
            <person name="Oudot-Le Secq M.P."/>
            <person name="Peter M."/>
            <person name="Quesneville H."/>
            <person name="Rajashekar B."/>
            <person name="Reich M."/>
            <person name="Rouhier N."/>
            <person name="Schmutz J."/>
            <person name="Yin T."/>
            <person name="Chalot M."/>
            <person name="Henrissat B."/>
            <person name="Kuees U."/>
            <person name="Lucas S."/>
            <person name="Van de Peer Y."/>
            <person name="Podila G.K."/>
            <person name="Polle A."/>
            <person name="Pukkila P.J."/>
            <person name="Richardson P.M."/>
            <person name="Rouze P."/>
            <person name="Sanders I.R."/>
            <person name="Stajich J.E."/>
            <person name="Tunlid A."/>
            <person name="Tuskan G."/>
            <person name="Grigoriev I.V."/>
        </authorList>
    </citation>
    <scope>NUCLEOTIDE SEQUENCE [LARGE SCALE GENOMIC DNA]</scope>
    <source>
        <strain evidence="3">S238N-H82 / ATCC MYA-4686</strain>
    </source>
</reference>
<feature type="region of interest" description="Disordered" evidence="1">
    <location>
        <begin position="49"/>
        <end position="91"/>
    </location>
</feature>
<dbReference type="Proteomes" id="UP000001194">
    <property type="component" value="Unassembled WGS sequence"/>
</dbReference>
<feature type="compositionally biased region" description="Basic residues" evidence="1">
    <location>
        <begin position="80"/>
        <end position="91"/>
    </location>
</feature>
<dbReference type="EMBL" id="DS547185">
    <property type="protein sequence ID" value="EDQ98905.1"/>
    <property type="molecule type" value="Genomic_DNA"/>
</dbReference>
<proteinExistence type="predicted"/>
<gene>
    <name evidence="2" type="ORF">LACBIDRAFT_318552</name>
</gene>
<protein>
    <submittedName>
        <fullName evidence="2">Predicted protein</fullName>
    </submittedName>
</protein>
<dbReference type="AlphaFoldDB" id="B0E2M8"/>
<organism evidence="3">
    <name type="scientific">Laccaria bicolor (strain S238N-H82 / ATCC MYA-4686)</name>
    <name type="common">Bicoloured deceiver</name>
    <name type="synonym">Laccaria laccata var. bicolor</name>
    <dbReference type="NCBI Taxonomy" id="486041"/>
    <lineage>
        <taxon>Eukaryota</taxon>
        <taxon>Fungi</taxon>
        <taxon>Dikarya</taxon>
        <taxon>Basidiomycota</taxon>
        <taxon>Agaricomycotina</taxon>
        <taxon>Agaricomycetes</taxon>
        <taxon>Agaricomycetidae</taxon>
        <taxon>Agaricales</taxon>
        <taxon>Agaricineae</taxon>
        <taxon>Hydnangiaceae</taxon>
        <taxon>Laccaria</taxon>
    </lineage>
</organism>
<keyword evidence="3" id="KW-1185">Reference proteome</keyword>
<dbReference type="HOGENOM" id="CLU_2427403_0_0_1"/>
<dbReference type="RefSeq" id="XP_001890450.1">
    <property type="nucleotide sequence ID" value="XM_001890415.1"/>
</dbReference>
<accession>B0E2M8</accession>
<evidence type="ECO:0000313" key="3">
    <source>
        <dbReference type="Proteomes" id="UP000001194"/>
    </source>
</evidence>
<evidence type="ECO:0000256" key="1">
    <source>
        <dbReference type="SAM" id="MobiDB-lite"/>
    </source>
</evidence>